<evidence type="ECO:0000256" key="4">
    <source>
        <dbReference type="SAM" id="SignalP"/>
    </source>
</evidence>
<dbReference type="InterPro" id="IPR016357">
    <property type="entry name" value="Transferrin"/>
</dbReference>
<keyword evidence="2" id="KW-1015">Disulfide bond</keyword>
<evidence type="ECO:0000256" key="2">
    <source>
        <dbReference type="ARBA" id="ARBA00023157"/>
    </source>
</evidence>
<keyword evidence="6" id="KW-1185">Reference proteome</keyword>
<dbReference type="SMART" id="SM00094">
    <property type="entry name" value="TR_FER"/>
    <property type="match status" value="2"/>
</dbReference>
<keyword evidence="3" id="KW-0410">Iron transport</keyword>
<name>A0ABM1BS21_LIMPO</name>
<evidence type="ECO:0000313" key="7">
    <source>
        <dbReference type="RefSeq" id="XP_013787561.1"/>
    </source>
</evidence>
<keyword evidence="1" id="KW-0677">Repeat</keyword>
<organism evidence="6 7">
    <name type="scientific">Limulus polyphemus</name>
    <name type="common">Atlantic horseshoe crab</name>
    <dbReference type="NCBI Taxonomy" id="6850"/>
    <lineage>
        <taxon>Eukaryota</taxon>
        <taxon>Metazoa</taxon>
        <taxon>Ecdysozoa</taxon>
        <taxon>Arthropoda</taxon>
        <taxon>Chelicerata</taxon>
        <taxon>Merostomata</taxon>
        <taxon>Xiphosura</taxon>
        <taxon>Limulidae</taxon>
        <taxon>Limulus</taxon>
    </lineage>
</organism>
<feature type="domain" description="Transferrin-like" evidence="5">
    <location>
        <begin position="21"/>
        <end position="342"/>
    </location>
</feature>
<keyword evidence="4" id="KW-0732">Signal</keyword>
<feature type="domain" description="Transferrin-like" evidence="5">
    <location>
        <begin position="349"/>
        <end position="691"/>
    </location>
</feature>
<dbReference type="PANTHER" id="PTHR11485:SF57">
    <property type="entry name" value="TRANSFERRIN"/>
    <property type="match status" value="1"/>
</dbReference>
<evidence type="ECO:0000256" key="1">
    <source>
        <dbReference type="ARBA" id="ARBA00022737"/>
    </source>
</evidence>
<protein>
    <submittedName>
        <fullName evidence="7">Melanotransferrin-like</fullName>
    </submittedName>
</protein>
<keyword evidence="3" id="KW-0408">Iron</keyword>
<dbReference type="PIRSF" id="PIRSF002549">
    <property type="entry name" value="Transferrin"/>
    <property type="match status" value="1"/>
</dbReference>
<keyword evidence="3" id="KW-0479">Metal-binding</keyword>
<sequence length="722" mass="81009">MVLPVFIFLLFYLTSVSTKPVRLCIPQKNLKSCLSMSQEMPNFVQCVLGRDKLDCMYIILNGQADLVNVAPEEIYTGGRYFSLVPIAMEATAYEKPYIYRAAAVVRKDLELRNLADLRNKRSCHGTFNDVVGWHVPISVLIGTEAITQNCTNELHTIGGFFLESCIAGSWSTDPVFEEKLRQQYPQLCSGCGNGTSCLDNSFAGHEGALRCLVNGESDIAFTTIEATQTFFENRKIQEGKYEFLCLNTSRQSLKNPKPCYWAQIPPNAFIGLPHQDSDKNRLVRILQEIFTRYTILGRPSWGHLAFVSSENVTNVVPVPPTMNTWYDYLGSDYLSTIEKHLPACERNVVRFCVTSLVAYKKCKDFEKVAYAWRLRPEIRCINNMSELECIANVKSNNADVVILESGNVYHAGRYYNFQPIVGERYNGSDISSWAVAVVRRESNIKRLRELKGRRSCHNRIMDTSGWIAPISRLMDAGLVVSETCDIPSAVANFFSSSCVPGIADPTLNVSITNIDKFCRLCVGSDNGSHVCSPNKKELYYGNEGAFKCLADRKGDVAFLDCNLFDNFSKDDVNNIWTNQLQEDFRLLCSYGGQGRVADYQACHVAAIPAKYVMMSNGVSENEKMNVIGLLVTAGHIFGPQSSSFRLFGLYQYTPDLMFSDTTTSLKAIPSQASYRDVLGEEFIHMIEMVDHKFCEYSPGIASKRTLSFALGMLCFLILKLKL</sequence>
<dbReference type="Gene3D" id="3.40.190.10">
    <property type="entry name" value="Periplasmic binding protein-like II"/>
    <property type="match status" value="4"/>
</dbReference>
<dbReference type="PRINTS" id="PR00422">
    <property type="entry name" value="TRANSFERRIN"/>
</dbReference>
<dbReference type="PANTHER" id="PTHR11485">
    <property type="entry name" value="TRANSFERRIN"/>
    <property type="match status" value="1"/>
</dbReference>
<evidence type="ECO:0000256" key="3">
    <source>
        <dbReference type="PIRNR" id="PIRNR002549"/>
    </source>
</evidence>
<feature type="signal peptide" evidence="4">
    <location>
        <begin position="1"/>
        <end position="18"/>
    </location>
</feature>
<dbReference type="InterPro" id="IPR001156">
    <property type="entry name" value="Transferrin-like_dom"/>
</dbReference>
<dbReference type="PROSITE" id="PS51408">
    <property type="entry name" value="TRANSFERRIN_LIKE_4"/>
    <property type="match status" value="2"/>
</dbReference>
<keyword evidence="3" id="KW-0813">Transport</keyword>
<dbReference type="SUPFAM" id="SSF53850">
    <property type="entry name" value="Periplasmic binding protein-like II"/>
    <property type="match status" value="2"/>
</dbReference>
<dbReference type="RefSeq" id="XP_013787561.1">
    <property type="nucleotide sequence ID" value="XM_013932107.2"/>
</dbReference>
<feature type="chain" id="PRO_5047354601" evidence="4">
    <location>
        <begin position="19"/>
        <end position="722"/>
    </location>
</feature>
<dbReference type="Pfam" id="PF00405">
    <property type="entry name" value="Transferrin"/>
    <property type="match status" value="2"/>
</dbReference>
<accession>A0ABM1BS21</accession>
<evidence type="ECO:0000259" key="5">
    <source>
        <dbReference type="PROSITE" id="PS51408"/>
    </source>
</evidence>
<reference evidence="7" key="1">
    <citation type="submission" date="2025-08" db="UniProtKB">
        <authorList>
            <consortium name="RefSeq"/>
        </authorList>
    </citation>
    <scope>IDENTIFICATION</scope>
    <source>
        <tissue evidence="7">Muscle</tissue>
    </source>
</reference>
<dbReference type="CDD" id="cd13529">
    <property type="entry name" value="PBP2_transferrin"/>
    <property type="match status" value="2"/>
</dbReference>
<dbReference type="Proteomes" id="UP000694941">
    <property type="component" value="Unplaced"/>
</dbReference>
<gene>
    <name evidence="7" type="primary">LOC106471505</name>
</gene>
<comment type="similarity">
    <text evidence="3">Belongs to the transferrin family.</text>
</comment>
<keyword evidence="3" id="KW-0406">Ion transport</keyword>
<dbReference type="GeneID" id="106471505"/>
<evidence type="ECO:0000313" key="6">
    <source>
        <dbReference type="Proteomes" id="UP000694941"/>
    </source>
</evidence>
<proteinExistence type="inferred from homology"/>